<name>A0A3A9YFK4_9ACTN</name>
<dbReference type="AlphaFoldDB" id="A0A3A9YFK4"/>
<feature type="coiled-coil region" evidence="1">
    <location>
        <begin position="27"/>
        <end position="82"/>
    </location>
</feature>
<accession>A0A3A9YFK4</accession>
<organism evidence="2 3">
    <name type="scientific">Streptomyces hoynatensis</name>
    <dbReference type="NCBI Taxonomy" id="1141874"/>
    <lineage>
        <taxon>Bacteria</taxon>
        <taxon>Bacillati</taxon>
        <taxon>Actinomycetota</taxon>
        <taxon>Actinomycetes</taxon>
        <taxon>Kitasatosporales</taxon>
        <taxon>Streptomycetaceae</taxon>
        <taxon>Streptomyces</taxon>
    </lineage>
</organism>
<evidence type="ECO:0008006" key="4">
    <source>
        <dbReference type="Google" id="ProtNLM"/>
    </source>
</evidence>
<protein>
    <recommendedName>
        <fullName evidence="4">Transposase</fullName>
    </recommendedName>
</protein>
<dbReference type="RefSeq" id="WP_120685062.1">
    <property type="nucleotide sequence ID" value="NZ_RBAL01000034.1"/>
</dbReference>
<comment type="caution">
    <text evidence="2">The sequence shown here is derived from an EMBL/GenBank/DDBJ whole genome shotgun (WGS) entry which is preliminary data.</text>
</comment>
<evidence type="ECO:0000313" key="3">
    <source>
        <dbReference type="Proteomes" id="UP000272474"/>
    </source>
</evidence>
<gene>
    <name evidence="2" type="ORF">D7294_30475</name>
</gene>
<proteinExistence type="predicted"/>
<dbReference type="Proteomes" id="UP000272474">
    <property type="component" value="Unassembled WGS sequence"/>
</dbReference>
<keyword evidence="1" id="KW-0175">Coiled coil</keyword>
<dbReference type="EMBL" id="RBAL01000034">
    <property type="protein sequence ID" value="RKN35958.1"/>
    <property type="molecule type" value="Genomic_DNA"/>
</dbReference>
<evidence type="ECO:0000256" key="1">
    <source>
        <dbReference type="SAM" id="Coils"/>
    </source>
</evidence>
<keyword evidence="3" id="KW-1185">Reference proteome</keyword>
<reference evidence="2 3" key="1">
    <citation type="journal article" date="2014" name="Int. J. Syst. Evol. Microbiol.">
        <title>Streptomyces hoynatensis sp. nov., isolated from deep marine sediment.</title>
        <authorList>
            <person name="Veyisoglu A."/>
            <person name="Sahin N."/>
        </authorList>
    </citation>
    <scope>NUCLEOTIDE SEQUENCE [LARGE SCALE GENOMIC DNA]</scope>
    <source>
        <strain evidence="2 3">KCTC 29097</strain>
    </source>
</reference>
<sequence>MKWRIWGRTPKRRAHRCPPLSVVLRERDEAIRRLVDARAELREVAARAASNQKAWYAAEAHIGRLRRENGALRAELANARAVSVSAPVDLEETIQMPRPGVATVVPLWAKRGADRRGDA</sequence>
<evidence type="ECO:0000313" key="2">
    <source>
        <dbReference type="EMBL" id="RKN35958.1"/>
    </source>
</evidence>